<dbReference type="Proteomes" id="UP000011721">
    <property type="component" value="Chromosome"/>
</dbReference>
<dbReference type="AlphaFoldDB" id="M1PAV3"/>
<accession>M1PAV3</accession>
<sequence>MLVDRSILPHTGSTEAARHPLNRLVMIIDLKDAYAAIKRDRNGQDS</sequence>
<protein>
    <submittedName>
        <fullName evidence="1">Uncharacterized protein</fullName>
    </submittedName>
</protein>
<reference evidence="2" key="1">
    <citation type="journal article" date="2013" name="Stand. Genomic Sci.">
        <title>Complete genome sequence of Desulfocapsa sulfexigens, a marine deltaproteobacterium specialized in disproportionating inorganic sulfur compounds.</title>
        <authorList>
            <person name="Finster K.W."/>
            <person name="Kjeldsen K.U."/>
            <person name="Kube M."/>
            <person name="Reinhardt R."/>
            <person name="Mussmann M."/>
            <person name="Amann R."/>
            <person name="Schreiber L."/>
        </authorList>
    </citation>
    <scope>NUCLEOTIDE SEQUENCE [LARGE SCALE GENOMIC DNA]</scope>
    <source>
        <strain evidence="2">DSM 10523 / SB164P1</strain>
    </source>
</reference>
<dbReference type="KEGG" id="dsf:UWK_00320"/>
<evidence type="ECO:0000313" key="2">
    <source>
        <dbReference type="Proteomes" id="UP000011721"/>
    </source>
</evidence>
<keyword evidence="2" id="KW-1185">Reference proteome</keyword>
<evidence type="ECO:0000313" key="1">
    <source>
        <dbReference type="EMBL" id="AGF76905.1"/>
    </source>
</evidence>
<name>M1PAV3_DESSD</name>
<dbReference type="EMBL" id="CP003985">
    <property type="protein sequence ID" value="AGF76905.1"/>
    <property type="molecule type" value="Genomic_DNA"/>
</dbReference>
<proteinExistence type="predicted"/>
<gene>
    <name evidence="1" type="ordered locus">UWK_00320</name>
</gene>
<organism evidence="1 2">
    <name type="scientific">Desulfocapsa sulfexigens (strain DSM 10523 / SB164P1)</name>
    <dbReference type="NCBI Taxonomy" id="1167006"/>
    <lineage>
        <taxon>Bacteria</taxon>
        <taxon>Pseudomonadati</taxon>
        <taxon>Thermodesulfobacteriota</taxon>
        <taxon>Desulfobulbia</taxon>
        <taxon>Desulfobulbales</taxon>
        <taxon>Desulfocapsaceae</taxon>
        <taxon>Desulfocapsa</taxon>
    </lineage>
</organism>
<dbReference type="HOGENOM" id="CLU_3182923_0_0_7"/>